<feature type="region of interest" description="Disordered" evidence="1">
    <location>
        <begin position="171"/>
        <end position="496"/>
    </location>
</feature>
<evidence type="ECO:0000256" key="2">
    <source>
        <dbReference type="SAM" id="Phobius"/>
    </source>
</evidence>
<dbReference type="RefSeq" id="WP_377288560.1">
    <property type="nucleotide sequence ID" value="NZ_JBHSBM010000017.1"/>
</dbReference>
<feature type="compositionally biased region" description="Low complexity" evidence="1">
    <location>
        <begin position="255"/>
        <end position="267"/>
    </location>
</feature>
<keyword evidence="2" id="KW-0472">Membrane</keyword>
<keyword evidence="2" id="KW-1133">Transmembrane helix</keyword>
<evidence type="ECO:0000313" key="3">
    <source>
        <dbReference type="EMBL" id="MFC4059896.1"/>
    </source>
</evidence>
<evidence type="ECO:0000313" key="4">
    <source>
        <dbReference type="Proteomes" id="UP001595850"/>
    </source>
</evidence>
<proteinExistence type="predicted"/>
<reference evidence="4" key="1">
    <citation type="journal article" date="2019" name="Int. J. Syst. Evol. Microbiol.">
        <title>The Global Catalogue of Microorganisms (GCM) 10K type strain sequencing project: providing services to taxonomists for standard genome sequencing and annotation.</title>
        <authorList>
            <consortium name="The Broad Institute Genomics Platform"/>
            <consortium name="The Broad Institute Genome Sequencing Center for Infectious Disease"/>
            <person name="Wu L."/>
            <person name="Ma J."/>
        </authorList>
    </citation>
    <scope>NUCLEOTIDE SEQUENCE [LARGE SCALE GENOMIC DNA]</scope>
    <source>
        <strain evidence="4">TBRC 4489</strain>
    </source>
</reference>
<feature type="compositionally biased region" description="Low complexity" evidence="1">
    <location>
        <begin position="200"/>
        <end position="210"/>
    </location>
</feature>
<feature type="compositionally biased region" description="Low complexity" evidence="1">
    <location>
        <begin position="340"/>
        <end position="362"/>
    </location>
</feature>
<evidence type="ECO:0000256" key="1">
    <source>
        <dbReference type="SAM" id="MobiDB-lite"/>
    </source>
</evidence>
<feature type="compositionally biased region" description="Low complexity" evidence="1">
    <location>
        <begin position="429"/>
        <end position="450"/>
    </location>
</feature>
<feature type="compositionally biased region" description="Pro residues" evidence="1">
    <location>
        <begin position="289"/>
        <end position="301"/>
    </location>
</feature>
<feature type="compositionally biased region" description="Basic and acidic residues" evidence="1">
    <location>
        <begin position="395"/>
        <end position="407"/>
    </location>
</feature>
<feature type="transmembrane region" description="Helical" evidence="2">
    <location>
        <begin position="33"/>
        <end position="49"/>
    </location>
</feature>
<sequence>MILISAGLVLTAVVLLIAGVVLAKPFLVMWSIAVSVLSAVFLVIGALLRRHELFPGRGRAGAALKSPYGGPVPAGPMHAGPMAPHQHHVAGVPGVAGVPAGAPQSGRQAAATRTRPAPAAAARQGPLDAEAIVLVIPGRRRYHLAGCRQLAGRDHEELTCEEAREEGFTPCTTCLPEFSAPQEDPREQEPTGPQALHESGPAGAAGPAAGETVRFTPPYRPVASGPSQEPPAVRDRAAATPSGESREQAASASLAGEPAPGPSARPSAPEPEDSAATGWFGRDAAAARPPAPDPVPDPAVPGPETAVRPAAEPEDASAGSGAVTGTERAEKAAGETTVSPAGETADGPAAEPAGADPETAGEPAEETAVWRVPPAPGDRAERPSGGREAPAAPETAEKAVKAADRTTPDTAEPVEPAGTEPGRAGQSVPTGSTSAEPSPGPSTEPSSGPSAGSGAGSAEGEATPPGEPEEARGGTPVGEETSPHGIPAVAEDAEPETVSVIVGTRRFHGPTCPLIRGVDDDGVETMSRAEAEKAGLSGCAVCQNG</sequence>
<dbReference type="Proteomes" id="UP001595850">
    <property type="component" value="Unassembled WGS sequence"/>
</dbReference>
<feature type="region of interest" description="Disordered" evidence="1">
    <location>
        <begin position="100"/>
        <end position="123"/>
    </location>
</feature>
<comment type="caution">
    <text evidence="3">The sequence shown here is derived from an EMBL/GenBank/DDBJ whole genome shotgun (WGS) entry which is preliminary data.</text>
</comment>
<keyword evidence="2" id="KW-0812">Transmembrane</keyword>
<gene>
    <name evidence="3" type="ORF">ACFOWE_16435</name>
</gene>
<keyword evidence="4" id="KW-1185">Reference proteome</keyword>
<organism evidence="3 4">
    <name type="scientific">Planomonospora corallina</name>
    <dbReference type="NCBI Taxonomy" id="1806052"/>
    <lineage>
        <taxon>Bacteria</taxon>
        <taxon>Bacillati</taxon>
        <taxon>Actinomycetota</taxon>
        <taxon>Actinomycetes</taxon>
        <taxon>Streptosporangiales</taxon>
        <taxon>Streptosporangiaceae</taxon>
        <taxon>Planomonospora</taxon>
    </lineage>
</organism>
<protein>
    <submittedName>
        <fullName evidence="3">Uncharacterized protein</fullName>
    </submittedName>
</protein>
<accession>A0ABV8I951</accession>
<name>A0ABV8I951_9ACTN</name>
<dbReference type="EMBL" id="JBHSBM010000017">
    <property type="protein sequence ID" value="MFC4059896.1"/>
    <property type="molecule type" value="Genomic_DNA"/>
</dbReference>